<dbReference type="Proteomes" id="UP000594342">
    <property type="component" value="Unassembled WGS sequence"/>
</dbReference>
<name>A0A5K0UAY2_9VIRU</name>
<keyword evidence="2" id="KW-1185">Reference proteome</keyword>
<dbReference type="EMBL" id="UPSH01000001">
    <property type="protein sequence ID" value="VBB18654.1"/>
    <property type="molecule type" value="Genomic_DNA"/>
</dbReference>
<evidence type="ECO:0000313" key="2">
    <source>
        <dbReference type="Proteomes" id="UP000594342"/>
    </source>
</evidence>
<comment type="caution">
    <text evidence="1">The sequence shown here is derived from an EMBL/GenBank/DDBJ whole genome shotgun (WGS) entry which is preliminary data.</text>
</comment>
<gene>
    <name evidence="1" type="ORF">YASMINEVIRUS_1170</name>
</gene>
<protein>
    <submittedName>
        <fullName evidence="1">Cylicin, basic protein of sperm head cytoskeleton 2</fullName>
    </submittedName>
</protein>
<proteinExistence type="predicted"/>
<evidence type="ECO:0000313" key="1">
    <source>
        <dbReference type="EMBL" id="VBB18654.1"/>
    </source>
</evidence>
<sequence length="178" mass="20233">MSEKNTTPPPPNELAKQKAFFKDFEPFLTQAVTGGIMAYLQTLGTPKSEQARESVTNLLGYFSKVYLNGCWHSYGKKNDKYVVDTFDKLLKHDVIRGSVCLVHWIDNLCMAVFKTPEIFQLMMTTNTVPIPSRREIISKAVNIIIQTYLSKIEGSVRCKGTCNDTYDGKDFFLFKIVN</sequence>
<reference evidence="1 2" key="1">
    <citation type="submission" date="2018-10" db="EMBL/GenBank/DDBJ databases">
        <authorList>
            <consortium name="IHU Genomes"/>
        </authorList>
    </citation>
    <scope>NUCLEOTIDE SEQUENCE [LARGE SCALE GENOMIC DNA]</scope>
    <source>
        <strain evidence="1 2">A1</strain>
    </source>
</reference>
<organism evidence="1 2">
    <name type="scientific">Yasminevirus sp. GU-2018</name>
    <dbReference type="NCBI Taxonomy" id="2420051"/>
    <lineage>
        <taxon>Viruses</taxon>
        <taxon>Varidnaviria</taxon>
        <taxon>Bamfordvirae</taxon>
        <taxon>Nucleocytoviricota</taxon>
        <taxon>Megaviricetes</taxon>
        <taxon>Imitervirales</taxon>
        <taxon>Mimiviridae</taxon>
        <taxon>Klosneuvirinae</taxon>
        <taxon>Yasminevirus</taxon>
        <taxon>Yasminevirus saudimassiliense</taxon>
    </lineage>
</organism>
<accession>A0A5K0UAY2</accession>